<protein>
    <submittedName>
        <fullName evidence="1">Uncharacterized protein</fullName>
    </submittedName>
</protein>
<evidence type="ECO:0000313" key="1">
    <source>
        <dbReference type="EMBL" id="RNA11759.1"/>
    </source>
</evidence>
<dbReference type="AlphaFoldDB" id="A0A3M7QKG1"/>
<evidence type="ECO:0000313" key="2">
    <source>
        <dbReference type="Proteomes" id="UP000276133"/>
    </source>
</evidence>
<sequence length="82" mass="9762">MQNHQNKKSDPLYKTRRILKIKGILSNSSEKQYPKKRNASMNKSVVEYIRFKRYSYRRLRKAPLLTEIHKIGPSPGLKILNY</sequence>
<comment type="caution">
    <text evidence="1">The sequence shown here is derived from an EMBL/GenBank/DDBJ whole genome shotgun (WGS) entry which is preliminary data.</text>
</comment>
<organism evidence="1 2">
    <name type="scientific">Brachionus plicatilis</name>
    <name type="common">Marine rotifer</name>
    <name type="synonym">Brachionus muelleri</name>
    <dbReference type="NCBI Taxonomy" id="10195"/>
    <lineage>
        <taxon>Eukaryota</taxon>
        <taxon>Metazoa</taxon>
        <taxon>Spiralia</taxon>
        <taxon>Gnathifera</taxon>
        <taxon>Rotifera</taxon>
        <taxon>Eurotatoria</taxon>
        <taxon>Monogononta</taxon>
        <taxon>Pseudotrocha</taxon>
        <taxon>Ploima</taxon>
        <taxon>Brachionidae</taxon>
        <taxon>Brachionus</taxon>
    </lineage>
</organism>
<reference evidence="1 2" key="1">
    <citation type="journal article" date="2018" name="Sci. Rep.">
        <title>Genomic signatures of local adaptation to the degree of environmental predictability in rotifers.</title>
        <authorList>
            <person name="Franch-Gras L."/>
            <person name="Hahn C."/>
            <person name="Garcia-Roger E.M."/>
            <person name="Carmona M.J."/>
            <person name="Serra M."/>
            <person name="Gomez A."/>
        </authorList>
    </citation>
    <scope>NUCLEOTIDE SEQUENCE [LARGE SCALE GENOMIC DNA]</scope>
    <source>
        <strain evidence="1">HYR1</strain>
    </source>
</reference>
<gene>
    <name evidence="1" type="ORF">BpHYR1_040046</name>
</gene>
<dbReference type="Proteomes" id="UP000276133">
    <property type="component" value="Unassembled WGS sequence"/>
</dbReference>
<accession>A0A3M7QKG1</accession>
<name>A0A3M7QKG1_BRAPC</name>
<keyword evidence="2" id="KW-1185">Reference proteome</keyword>
<proteinExistence type="predicted"/>
<dbReference type="EMBL" id="REGN01005862">
    <property type="protein sequence ID" value="RNA11759.1"/>
    <property type="molecule type" value="Genomic_DNA"/>
</dbReference>